<dbReference type="InterPro" id="IPR041588">
    <property type="entry name" value="Integrase_H2C2"/>
</dbReference>
<keyword evidence="6" id="KW-0472">Membrane</keyword>
<dbReference type="EMBL" id="BQNB010021669">
    <property type="protein sequence ID" value="GJU08802.1"/>
    <property type="molecule type" value="Genomic_DNA"/>
</dbReference>
<dbReference type="PROSITE" id="PS51758">
    <property type="entry name" value="LETM1_RBD"/>
    <property type="match status" value="1"/>
</dbReference>
<evidence type="ECO:0000256" key="3">
    <source>
        <dbReference type="ARBA" id="ARBA00022792"/>
    </source>
</evidence>
<comment type="caution">
    <text evidence="9">The sequence shown here is derived from an EMBL/GenBank/DDBJ whole genome shotgun (WGS) entry which is preliminary data.</text>
</comment>
<dbReference type="Pfam" id="PF17921">
    <property type="entry name" value="Integrase_H2C2"/>
    <property type="match status" value="1"/>
</dbReference>
<dbReference type="Proteomes" id="UP001151760">
    <property type="component" value="Unassembled WGS sequence"/>
</dbReference>
<keyword evidence="3" id="KW-0999">Mitochondrion inner membrane</keyword>
<evidence type="ECO:0000256" key="5">
    <source>
        <dbReference type="ARBA" id="ARBA00023128"/>
    </source>
</evidence>
<keyword evidence="9" id="KW-0548">Nucleotidyltransferase</keyword>
<organism evidence="9 10">
    <name type="scientific">Tanacetum coccineum</name>
    <dbReference type="NCBI Taxonomy" id="301880"/>
    <lineage>
        <taxon>Eukaryota</taxon>
        <taxon>Viridiplantae</taxon>
        <taxon>Streptophyta</taxon>
        <taxon>Embryophyta</taxon>
        <taxon>Tracheophyta</taxon>
        <taxon>Spermatophyta</taxon>
        <taxon>Magnoliopsida</taxon>
        <taxon>eudicotyledons</taxon>
        <taxon>Gunneridae</taxon>
        <taxon>Pentapetalae</taxon>
        <taxon>asterids</taxon>
        <taxon>campanulids</taxon>
        <taxon>Asterales</taxon>
        <taxon>Asteraceae</taxon>
        <taxon>Asteroideae</taxon>
        <taxon>Anthemideae</taxon>
        <taxon>Anthemidinae</taxon>
        <taxon>Tanacetum</taxon>
    </lineage>
</organism>
<evidence type="ECO:0000256" key="1">
    <source>
        <dbReference type="ARBA" id="ARBA00004434"/>
    </source>
</evidence>
<reference evidence="9" key="2">
    <citation type="submission" date="2022-01" db="EMBL/GenBank/DDBJ databases">
        <authorList>
            <person name="Yamashiro T."/>
            <person name="Shiraishi A."/>
            <person name="Satake H."/>
            <person name="Nakayama K."/>
        </authorList>
    </citation>
    <scope>NUCLEOTIDE SEQUENCE</scope>
</reference>
<dbReference type="SUPFAM" id="SSF56672">
    <property type="entry name" value="DNA/RNA polymerases"/>
    <property type="match status" value="1"/>
</dbReference>
<dbReference type="Pfam" id="PF17919">
    <property type="entry name" value="RT_RNaseH_2"/>
    <property type="match status" value="1"/>
</dbReference>
<proteinExistence type="predicted"/>
<dbReference type="PANTHER" id="PTHR14009">
    <property type="entry name" value="LEUCINE ZIPPER-EF-HAND CONTAINING TRANSMEMBRANE PROTEIN"/>
    <property type="match status" value="1"/>
</dbReference>
<dbReference type="Pfam" id="PF00078">
    <property type="entry name" value="RVT_1"/>
    <property type="match status" value="1"/>
</dbReference>
<dbReference type="Gene3D" id="1.10.340.70">
    <property type="match status" value="1"/>
</dbReference>
<accession>A0ABQ5J8F0</accession>
<comment type="subcellular location">
    <subcellularLocation>
        <location evidence="1">Mitochondrion inner membrane</location>
        <topology evidence="1">Single-pass membrane protein</topology>
    </subcellularLocation>
</comment>
<dbReference type="Gene3D" id="3.30.70.270">
    <property type="match status" value="2"/>
</dbReference>
<dbReference type="PANTHER" id="PTHR14009:SF31">
    <property type="entry name" value="MITOCHONDRIAL PROTON_CALCIUM EXCHANGER PROTEIN"/>
    <property type="match status" value="1"/>
</dbReference>
<evidence type="ECO:0000256" key="2">
    <source>
        <dbReference type="ARBA" id="ARBA00022692"/>
    </source>
</evidence>
<name>A0ABQ5J8F0_9ASTR</name>
<feature type="domain" description="Letm1 RBD" evidence="8">
    <location>
        <begin position="670"/>
        <end position="918"/>
    </location>
</feature>
<dbReference type="InterPro" id="IPR000477">
    <property type="entry name" value="RT_dom"/>
</dbReference>
<dbReference type="InterPro" id="IPR044202">
    <property type="entry name" value="LETM1/MDM38-like"/>
</dbReference>
<evidence type="ECO:0000259" key="8">
    <source>
        <dbReference type="PROSITE" id="PS51758"/>
    </source>
</evidence>
<dbReference type="InterPro" id="IPR033122">
    <property type="entry name" value="LETM1-like_RBD"/>
</dbReference>
<dbReference type="InterPro" id="IPR041577">
    <property type="entry name" value="RT_RNaseH_2"/>
</dbReference>
<keyword evidence="2" id="KW-0812">Transmembrane</keyword>
<dbReference type="PROSITE" id="PS00018">
    <property type="entry name" value="EF_HAND_1"/>
    <property type="match status" value="1"/>
</dbReference>
<dbReference type="Gene3D" id="3.10.10.10">
    <property type="entry name" value="HIV Type 1 Reverse Transcriptase, subunit A, domain 1"/>
    <property type="match status" value="1"/>
</dbReference>
<dbReference type="InterPro" id="IPR043128">
    <property type="entry name" value="Rev_trsase/Diguanyl_cyclase"/>
</dbReference>
<keyword evidence="9" id="KW-0239">DNA-directed DNA polymerase</keyword>
<gene>
    <name evidence="9" type="ORF">Tco_1125232</name>
</gene>
<keyword evidence="9" id="KW-0808">Transferase</keyword>
<dbReference type="InterPro" id="IPR018247">
    <property type="entry name" value="EF_Hand_1_Ca_BS"/>
</dbReference>
<evidence type="ECO:0000313" key="10">
    <source>
        <dbReference type="Proteomes" id="UP001151760"/>
    </source>
</evidence>
<evidence type="ECO:0000313" key="9">
    <source>
        <dbReference type="EMBL" id="GJU08802.1"/>
    </source>
</evidence>
<keyword evidence="4" id="KW-1133">Transmembrane helix</keyword>
<reference evidence="9" key="1">
    <citation type="journal article" date="2022" name="Int. J. Mol. Sci.">
        <title>Draft Genome of Tanacetum Coccineum: Genomic Comparison of Closely Related Tanacetum-Family Plants.</title>
        <authorList>
            <person name="Yamashiro T."/>
            <person name="Shiraishi A."/>
            <person name="Nakayama K."/>
            <person name="Satake H."/>
        </authorList>
    </citation>
    <scope>NUCLEOTIDE SEQUENCE</scope>
</reference>
<keyword evidence="5 7" id="KW-0496">Mitochondrion</keyword>
<evidence type="ECO:0000256" key="7">
    <source>
        <dbReference type="PROSITE-ProRule" id="PRU01094"/>
    </source>
</evidence>
<dbReference type="CDD" id="cd01647">
    <property type="entry name" value="RT_LTR"/>
    <property type="match status" value="1"/>
</dbReference>
<evidence type="ECO:0000256" key="6">
    <source>
        <dbReference type="ARBA" id="ARBA00023136"/>
    </source>
</evidence>
<dbReference type="Gene3D" id="3.40.630.10">
    <property type="entry name" value="Zn peptidases"/>
    <property type="match status" value="1"/>
</dbReference>
<dbReference type="Pfam" id="PF07766">
    <property type="entry name" value="LETM1_RBD"/>
    <property type="match status" value="1"/>
</dbReference>
<dbReference type="GO" id="GO:0003887">
    <property type="term" value="F:DNA-directed DNA polymerase activity"/>
    <property type="evidence" value="ECO:0007669"/>
    <property type="project" value="UniProtKB-KW"/>
</dbReference>
<sequence>MLERLSENEFYCFLDGFSGFFQIPIAPEDQEKTTFTCPYGTFAYRRMMFGLCNAPATFQRCMTAIFHDMVKDFMDDFLVFGNSFNHCLSNLDKMLARCKETNLVLNWKKCHFMVKEGIVLGHKISGRGIGVDRVKIDVIAKLPYPNNVKGVRSFLGHAGFYRRFIKDFSMISKPMTQLLMKDAKFDFSNNCKNAFNELKEKLTSAPIIISPDWNIPFELMCNASDCAVGAVLGMPSQDSSDGFCFYKDSTLKSEIKRSGESSCLSRLENPNMGMLTETEIADEFPDEHLMALKTNFDNDEPWYADYVNYTVGKVIPPKWTSKKRKRFFSQVKYYFWDEPYAFRLCPDNIMIRCVAGDEISKILAHCHSGPTGGHHSASITRRKVYESGFFWPTIFRDAKDYVSKCDANYEVTCEEKAKRRNSGTKTKTFEESTKTASIRRIHEGRYGLSTPAHHKKRVLINSLYDVSIATSYAVLTAVTSVVSRGIDMVELDVAGWLPGSKADGGSNQLPAIAILESYDTFSATPALSVGSDSNGSGVVALLEIARLFSILYSNPNTRGRYNNILWVDIWRALQLQRTRKCLRSFDQRLRGSIGYAICLNSLRSGENGLWLHVSKPPENVYVKQIFEVGLDDNTIPSSVPTLKNNLAGDFSLALLTDPDNKMKQQEKMKRRLNARIKYAKFLEDTVKEMAKEVQSRKSGEPQDLDDFLGKVRTVANDEILGFAKLFNDQLTLRNISRPRLVNMCSKYMGIQPDGTDTYLRYMLRKRLQWIQNDDKMIQSKGGVDAHSEDELHEDCRERGMLGLRSVEEMPLNNPGVWMEYVSDLVNLFPQLRNWLDLSLNHSIPSSLLILSRATLFSLPVDTVGVMSLPFEDSVSERQLKLEKEEEAKKKHSVESNKDVALEEIIYATAAYAQQQLCKLSEA</sequence>
<keyword evidence="10" id="KW-1185">Reference proteome</keyword>
<protein>
    <submittedName>
        <fullName evidence="9">DNA-directed DNA polymerase</fullName>
    </submittedName>
</protein>
<dbReference type="InterPro" id="IPR043502">
    <property type="entry name" value="DNA/RNA_pol_sf"/>
</dbReference>
<evidence type="ECO:0000256" key="4">
    <source>
        <dbReference type="ARBA" id="ARBA00022989"/>
    </source>
</evidence>